<dbReference type="RefSeq" id="WP_058699193.1">
    <property type="nucleotide sequence ID" value="NZ_CP013690.1"/>
</dbReference>
<dbReference type="Proteomes" id="UP000069030">
    <property type="component" value="Chromosome"/>
</dbReference>
<dbReference type="Pfam" id="PF14567">
    <property type="entry name" value="SUKH_5"/>
    <property type="match status" value="1"/>
</dbReference>
<gene>
    <name evidence="2" type="ORF">AS202_04435</name>
</gene>
<sequence length="163" mass="19268">MSKFNHYTVIPNIHTQSSELVLPSVEDINNCEQVLNFNFEEDYKTYILQYGVGILGGTYIRIYAPNRMITERKEWLERVTQYYFWDDGKDVLTKEQVLEGICIGDTFDGDEIIFYNNTYFVLPRHEENIYALGNNLYDAIEWLCTKGILTEAFPEREFEPFNE</sequence>
<evidence type="ECO:0000256" key="1">
    <source>
        <dbReference type="SAM" id="Phobius"/>
    </source>
</evidence>
<dbReference type="SUPFAM" id="SSF160631">
    <property type="entry name" value="SMI1/KNR4-like"/>
    <property type="match status" value="1"/>
</dbReference>
<dbReference type="EMBL" id="CP013690">
    <property type="protein sequence ID" value="ALU25444.1"/>
    <property type="molecule type" value="Genomic_DNA"/>
</dbReference>
<proteinExistence type="predicted"/>
<feature type="transmembrane region" description="Helical" evidence="1">
    <location>
        <begin position="46"/>
        <end position="64"/>
    </location>
</feature>
<dbReference type="InterPro" id="IPR037883">
    <property type="entry name" value="Knr4/Smi1-like_sf"/>
</dbReference>
<dbReference type="AlphaFoldDB" id="A0AAI8C202"/>
<name>A0AAI8C202_9FLAO</name>
<accession>A0AAI8C202</accession>
<dbReference type="Gene3D" id="3.40.1580.10">
    <property type="entry name" value="SMI1/KNR4-like"/>
    <property type="match status" value="1"/>
</dbReference>
<evidence type="ECO:0000313" key="2">
    <source>
        <dbReference type="EMBL" id="ALU25444.1"/>
    </source>
</evidence>
<organism evidence="2 3">
    <name type="scientific">Myroides odoratimimus</name>
    <dbReference type="NCBI Taxonomy" id="76832"/>
    <lineage>
        <taxon>Bacteria</taxon>
        <taxon>Pseudomonadati</taxon>
        <taxon>Bacteroidota</taxon>
        <taxon>Flavobacteriia</taxon>
        <taxon>Flavobacteriales</taxon>
        <taxon>Flavobacteriaceae</taxon>
        <taxon>Myroides</taxon>
    </lineage>
</organism>
<dbReference type="KEGG" id="mod:AS202_04435"/>
<evidence type="ECO:0008006" key="4">
    <source>
        <dbReference type="Google" id="ProtNLM"/>
    </source>
</evidence>
<keyword evidence="1" id="KW-1133">Transmembrane helix</keyword>
<protein>
    <recommendedName>
        <fullName evidence="4">Knr4/Smi1-like domain-containing protein</fullName>
    </recommendedName>
</protein>
<keyword evidence="1" id="KW-0812">Transmembrane</keyword>
<keyword evidence="1" id="KW-0472">Membrane</keyword>
<reference evidence="2 3" key="1">
    <citation type="journal article" date="2016" name="J. Zhejiang Univ. Sci. B">
        <title>Antibiotic resistance mechanisms of Myroides sp.</title>
        <authorList>
            <person name="Hu S."/>
            <person name="Yuan S."/>
            <person name="Qu H."/>
            <person name="Jiang T."/>
            <person name="Zhou Y."/>
            <person name="Wang M."/>
            <person name="Ming D."/>
        </authorList>
    </citation>
    <scope>NUCLEOTIDE SEQUENCE [LARGE SCALE GENOMIC DNA]</scope>
    <source>
        <strain evidence="2 3">PR63039</strain>
    </source>
</reference>
<evidence type="ECO:0000313" key="3">
    <source>
        <dbReference type="Proteomes" id="UP000069030"/>
    </source>
</evidence>